<feature type="coiled-coil region" evidence="1">
    <location>
        <begin position="100"/>
        <end position="150"/>
    </location>
</feature>
<dbReference type="OrthoDB" id="2562743at2759"/>
<evidence type="ECO:0000313" key="3">
    <source>
        <dbReference type="Proteomes" id="UP000030651"/>
    </source>
</evidence>
<name>W3WPY2_PESFW</name>
<dbReference type="HOGENOM" id="CLU_044873_1_0_1"/>
<reference evidence="3" key="1">
    <citation type="journal article" date="2015" name="BMC Genomics">
        <title>Genomic and transcriptomic analysis of the endophytic fungus Pestalotiopsis fici reveals its lifestyle and high potential for synthesis of natural products.</title>
        <authorList>
            <person name="Wang X."/>
            <person name="Zhang X."/>
            <person name="Liu L."/>
            <person name="Xiang M."/>
            <person name="Wang W."/>
            <person name="Sun X."/>
            <person name="Che Y."/>
            <person name="Guo L."/>
            <person name="Liu G."/>
            <person name="Guo L."/>
            <person name="Wang C."/>
            <person name="Yin W.B."/>
            <person name="Stadler M."/>
            <person name="Zhang X."/>
            <person name="Liu X."/>
        </authorList>
    </citation>
    <scope>NUCLEOTIDE SEQUENCE [LARGE SCALE GENOMIC DNA]</scope>
    <source>
        <strain evidence="3">W106-1 / CGMCC3.15140</strain>
    </source>
</reference>
<accession>W3WPY2</accession>
<evidence type="ECO:0000313" key="2">
    <source>
        <dbReference type="EMBL" id="ETS75849.1"/>
    </source>
</evidence>
<dbReference type="InParanoid" id="W3WPY2"/>
<dbReference type="eggNOG" id="ENOG502RXPA">
    <property type="taxonomic scope" value="Eukaryota"/>
</dbReference>
<organism evidence="2 3">
    <name type="scientific">Pestalotiopsis fici (strain W106-1 / CGMCC3.15140)</name>
    <dbReference type="NCBI Taxonomy" id="1229662"/>
    <lineage>
        <taxon>Eukaryota</taxon>
        <taxon>Fungi</taxon>
        <taxon>Dikarya</taxon>
        <taxon>Ascomycota</taxon>
        <taxon>Pezizomycotina</taxon>
        <taxon>Sordariomycetes</taxon>
        <taxon>Xylariomycetidae</taxon>
        <taxon>Amphisphaeriales</taxon>
        <taxon>Sporocadaceae</taxon>
        <taxon>Pestalotiopsis</taxon>
    </lineage>
</organism>
<keyword evidence="3" id="KW-1185">Reference proteome</keyword>
<keyword evidence="1" id="KW-0175">Coiled coil</keyword>
<feature type="coiled-coil region" evidence="1">
    <location>
        <begin position="31"/>
        <end position="58"/>
    </location>
</feature>
<dbReference type="PANTHER" id="PTHR21974">
    <property type="entry name" value="RE15880P"/>
    <property type="match status" value="1"/>
</dbReference>
<dbReference type="AlphaFoldDB" id="W3WPY2"/>
<evidence type="ECO:0000256" key="1">
    <source>
        <dbReference type="SAM" id="Coils"/>
    </source>
</evidence>
<dbReference type="KEGG" id="pfy:PFICI_12793"/>
<dbReference type="PANTHER" id="PTHR21974:SF2">
    <property type="entry name" value="RE15880P"/>
    <property type="match status" value="1"/>
</dbReference>
<dbReference type="STRING" id="1229662.W3WPY2"/>
<proteinExistence type="predicted"/>
<gene>
    <name evidence="2" type="ORF">PFICI_12793</name>
</gene>
<dbReference type="GeneID" id="19277806"/>
<dbReference type="Proteomes" id="UP000030651">
    <property type="component" value="Unassembled WGS sequence"/>
</dbReference>
<protein>
    <submittedName>
        <fullName evidence="2">Uncharacterized protein</fullName>
    </submittedName>
</protein>
<sequence>MTVVDRVCDAAVRNHALLAILSETENAVESLSRQKTRVAELDTSLSKLRQDIQHLDEKRKSDLKRHKSYRDSVVKKLAYRLSGQSDEFSLRKEKEESEYLQALQKERLAKEEESRLLVERQEALQVQQSLQDVVERRKEAQNEIEMLYDSIFSGPTPEFPEEDELESKAAIALNVYHCAAVKDESNRKIVRILTEARQLATKGVADIVAALEGGQMASTASVRRRLGNADQALKKMQSLVRGLSPAFQTLPAVNIRLQLIDDRVSDNPWSMTVFRDKIRDWRAEAQACVDELDKHLSTARSKSDQSHQSMIAKSQDLVEARTTLQSCRTEIFAIIESAEDHAREGESPPPY</sequence>
<dbReference type="EMBL" id="KI912118">
    <property type="protein sequence ID" value="ETS75849.1"/>
    <property type="molecule type" value="Genomic_DNA"/>
</dbReference>
<dbReference type="RefSeq" id="XP_007839565.1">
    <property type="nucleotide sequence ID" value="XM_007841374.1"/>
</dbReference>